<sequence>MPNTTSGHPLPVLSNNCTFDWRYVDPSAPPSYVTIFIFTSGCDFWYACTDGSLVESAHTVIREPSFCAAGLNADCPEEERVVVSALAQPARAAVVARDSVTAAVRSSE</sequence>
<proteinExistence type="predicted"/>
<dbReference type="Proteomes" id="UP000302139">
    <property type="component" value="Unassembled WGS sequence"/>
</dbReference>
<reference evidence="1 4" key="2">
    <citation type="submission" date="2019-04" db="EMBL/GenBank/DDBJ databases">
        <title>Draft genome sequences of Streptomyces avermitilis NBRC 14893.</title>
        <authorList>
            <person name="Komaki H."/>
            <person name="Tamura T."/>
            <person name="Hosoyama A."/>
        </authorList>
    </citation>
    <scope>NUCLEOTIDE SEQUENCE [LARGE SCALE GENOMIC DNA]</scope>
    <source>
        <strain evidence="1 4">NBRC 14893</strain>
    </source>
</reference>
<evidence type="ECO:0000313" key="4">
    <source>
        <dbReference type="Proteomes" id="UP000302139"/>
    </source>
</evidence>
<dbReference type="EMBL" id="BJHY01000001">
    <property type="protein sequence ID" value="GDY78811.1"/>
    <property type="molecule type" value="Genomic_DNA"/>
</dbReference>
<reference evidence="2 3" key="1">
    <citation type="submission" date="2019-04" db="EMBL/GenBank/DDBJ databases">
        <title>Draft genome sequences of Streptomyces avermitilis ATCC 31267.</title>
        <authorList>
            <person name="Komaki H."/>
            <person name="Tamura T."/>
            <person name="Hosoyama A."/>
        </authorList>
    </citation>
    <scope>NUCLEOTIDE SEQUENCE [LARGE SCALE GENOMIC DNA]</scope>
    <source>
        <strain evidence="2 3">ATCC 31267</strain>
    </source>
</reference>
<evidence type="ECO:0000313" key="3">
    <source>
        <dbReference type="Proteomes" id="UP000299211"/>
    </source>
</evidence>
<accession>A0A4D4LTE8</accession>
<dbReference type="Proteomes" id="UP000299211">
    <property type="component" value="Unassembled WGS sequence"/>
</dbReference>
<evidence type="ECO:0000313" key="2">
    <source>
        <dbReference type="EMBL" id="GDY78811.1"/>
    </source>
</evidence>
<gene>
    <name evidence="1" type="ORF">SAV14893_005020</name>
    <name evidence="2" type="ORF">SAV31267_082960</name>
</gene>
<protein>
    <submittedName>
        <fullName evidence="1">Uncharacterized protein</fullName>
    </submittedName>
</protein>
<organism evidence="1 4">
    <name type="scientific">Streptomyces avermitilis</name>
    <dbReference type="NCBI Taxonomy" id="33903"/>
    <lineage>
        <taxon>Bacteria</taxon>
        <taxon>Bacillati</taxon>
        <taxon>Actinomycetota</taxon>
        <taxon>Actinomycetes</taxon>
        <taxon>Kitasatosporales</taxon>
        <taxon>Streptomycetaceae</taxon>
        <taxon>Streptomyces</taxon>
    </lineage>
</organism>
<comment type="caution">
    <text evidence="1">The sequence shown here is derived from an EMBL/GenBank/DDBJ whole genome shotgun (WGS) entry which is preliminary data.</text>
</comment>
<dbReference type="AlphaFoldDB" id="A0A4D4LTE8"/>
<evidence type="ECO:0000313" key="1">
    <source>
        <dbReference type="EMBL" id="GDY61109.1"/>
    </source>
</evidence>
<dbReference type="EMBL" id="BJHX01000001">
    <property type="protein sequence ID" value="GDY61109.1"/>
    <property type="molecule type" value="Genomic_DNA"/>
</dbReference>
<name>A0A4D4LTE8_STRAX</name>